<feature type="domain" description="NAD-dependent epimerase/dehydratase" evidence="3">
    <location>
        <begin position="7"/>
        <end position="261"/>
    </location>
</feature>
<name>A0A8K0W6V2_9HYPO</name>
<dbReference type="SUPFAM" id="SSF51735">
    <property type="entry name" value="NAD(P)-binding Rossmann-fold domains"/>
    <property type="match status" value="1"/>
</dbReference>
<dbReference type="InterPro" id="IPR001509">
    <property type="entry name" value="Epimerase_deHydtase"/>
</dbReference>
<reference evidence="4" key="1">
    <citation type="journal article" date="2021" name="Nat. Commun.">
        <title>Genetic determinants of endophytism in the Arabidopsis root mycobiome.</title>
        <authorList>
            <person name="Mesny F."/>
            <person name="Miyauchi S."/>
            <person name="Thiergart T."/>
            <person name="Pickel B."/>
            <person name="Atanasova L."/>
            <person name="Karlsson M."/>
            <person name="Huettel B."/>
            <person name="Barry K.W."/>
            <person name="Haridas S."/>
            <person name="Chen C."/>
            <person name="Bauer D."/>
            <person name="Andreopoulos W."/>
            <person name="Pangilinan J."/>
            <person name="LaButti K."/>
            <person name="Riley R."/>
            <person name="Lipzen A."/>
            <person name="Clum A."/>
            <person name="Drula E."/>
            <person name="Henrissat B."/>
            <person name="Kohler A."/>
            <person name="Grigoriev I.V."/>
            <person name="Martin F.M."/>
            <person name="Hacquard S."/>
        </authorList>
    </citation>
    <scope>NUCLEOTIDE SEQUENCE</scope>
    <source>
        <strain evidence="4">MPI-SDFR-AT-0068</strain>
    </source>
</reference>
<dbReference type="Proteomes" id="UP000813427">
    <property type="component" value="Unassembled WGS sequence"/>
</dbReference>
<dbReference type="GO" id="GO:0016616">
    <property type="term" value="F:oxidoreductase activity, acting on the CH-OH group of donors, NAD or NADP as acceptor"/>
    <property type="evidence" value="ECO:0007669"/>
    <property type="project" value="TreeGrafter"/>
</dbReference>
<dbReference type="Gene3D" id="3.40.50.720">
    <property type="entry name" value="NAD(P)-binding Rossmann-like Domain"/>
    <property type="match status" value="1"/>
</dbReference>
<evidence type="ECO:0000313" key="5">
    <source>
        <dbReference type="Proteomes" id="UP000813427"/>
    </source>
</evidence>
<evidence type="ECO:0000256" key="2">
    <source>
        <dbReference type="ARBA" id="ARBA00023445"/>
    </source>
</evidence>
<evidence type="ECO:0000256" key="1">
    <source>
        <dbReference type="ARBA" id="ARBA00023002"/>
    </source>
</evidence>
<dbReference type="EMBL" id="JAGPXF010000007">
    <property type="protein sequence ID" value="KAH7235719.1"/>
    <property type="molecule type" value="Genomic_DNA"/>
</dbReference>
<dbReference type="Pfam" id="PF01370">
    <property type="entry name" value="Epimerase"/>
    <property type="match status" value="1"/>
</dbReference>
<dbReference type="OrthoDB" id="2735536at2759"/>
<keyword evidence="5" id="KW-1185">Reference proteome</keyword>
<protein>
    <recommendedName>
        <fullName evidence="3">NAD-dependent epimerase/dehydratase domain-containing protein</fullName>
    </recommendedName>
</protein>
<evidence type="ECO:0000259" key="3">
    <source>
        <dbReference type="Pfam" id="PF01370"/>
    </source>
</evidence>
<keyword evidence="1" id="KW-0560">Oxidoreductase</keyword>
<dbReference type="AlphaFoldDB" id="A0A8K0W6V2"/>
<comment type="caution">
    <text evidence="4">The sequence shown here is derived from an EMBL/GenBank/DDBJ whole genome shotgun (WGS) entry which is preliminary data.</text>
</comment>
<sequence>MSNKPIVLVTGANGYIAGPTIEAFLKAGYAVRGTVRSKSSTDSLVKALSSYGNDLEIVQVPDILAPGAFDSAVRGVHAIAHLAAAVSLSFTDPDPVLEVAIRGTEGVLESALTEPSVKTVVLMSSIAAITAIDQEMPYRFTEADWNDAALAAVKKLGKESPGGLIYTASKVAGERAFWKFRDERKPSFTMTALNPTFVMGPQPGLESTSKIGSTTGFIWQVFSGQEIPKPLMPYPSYVDVRDIARVAVFSVDHPEKTNGERFLLTSGIVPPQAAADILRREYPERQDIIKVGQPGEGYYPGYGYPEERVLDASKTIKLTGQDFYPVEQTIIDTAKSLEKFL</sequence>
<evidence type="ECO:0000313" key="4">
    <source>
        <dbReference type="EMBL" id="KAH7235719.1"/>
    </source>
</evidence>
<organism evidence="4 5">
    <name type="scientific">Fusarium tricinctum</name>
    <dbReference type="NCBI Taxonomy" id="61284"/>
    <lineage>
        <taxon>Eukaryota</taxon>
        <taxon>Fungi</taxon>
        <taxon>Dikarya</taxon>
        <taxon>Ascomycota</taxon>
        <taxon>Pezizomycotina</taxon>
        <taxon>Sordariomycetes</taxon>
        <taxon>Hypocreomycetidae</taxon>
        <taxon>Hypocreales</taxon>
        <taxon>Nectriaceae</taxon>
        <taxon>Fusarium</taxon>
        <taxon>Fusarium tricinctum species complex</taxon>
    </lineage>
</organism>
<gene>
    <name evidence="4" type="ORF">BKA59DRAFT_559084</name>
</gene>
<accession>A0A8K0W6V2</accession>
<dbReference type="PANTHER" id="PTHR10366">
    <property type="entry name" value="NAD DEPENDENT EPIMERASE/DEHYDRATASE"/>
    <property type="match status" value="1"/>
</dbReference>
<dbReference type="PANTHER" id="PTHR10366:SF562">
    <property type="entry name" value="ALDEHYDE REDUCTASE II (AFU_ORTHOLOGUE AFUA_1G11360)"/>
    <property type="match status" value="1"/>
</dbReference>
<dbReference type="InterPro" id="IPR036291">
    <property type="entry name" value="NAD(P)-bd_dom_sf"/>
</dbReference>
<dbReference type="InterPro" id="IPR050425">
    <property type="entry name" value="NAD(P)_dehydrat-like"/>
</dbReference>
<proteinExistence type="inferred from homology"/>
<comment type="similarity">
    <text evidence="2">Belongs to the NAD(P)-dependent epimerase/dehydratase family. Dihydroflavonol-4-reductase subfamily.</text>
</comment>